<organism evidence="2 3">
    <name type="scientific">Cnephaeus nilssonii</name>
    <name type="common">Northern bat</name>
    <name type="synonym">Eptesicus nilssonii</name>
    <dbReference type="NCBI Taxonomy" id="3371016"/>
    <lineage>
        <taxon>Eukaryota</taxon>
        <taxon>Metazoa</taxon>
        <taxon>Chordata</taxon>
        <taxon>Craniata</taxon>
        <taxon>Vertebrata</taxon>
        <taxon>Euteleostomi</taxon>
        <taxon>Mammalia</taxon>
        <taxon>Eutheria</taxon>
        <taxon>Laurasiatheria</taxon>
        <taxon>Chiroptera</taxon>
        <taxon>Yangochiroptera</taxon>
        <taxon>Vespertilionidae</taxon>
        <taxon>Cnephaeus</taxon>
    </lineage>
</organism>
<comment type="caution">
    <text evidence="2">The sequence shown here is derived from an EMBL/GenBank/DDBJ whole genome shotgun (WGS) entry which is preliminary data.</text>
</comment>
<sequence length="134" mass="14950">MAQTLSSRRHWRRELSVLLAQSATPATLNPAPCASCWPNRYVAQASHWGRGTEEGDGLFPVPFDHRGPGHGRHEQEGALETLKSYRLCDPSQQKLYGKSPLFGQYLVPENPGTSEWETPCTCWTSNGNPRARES</sequence>
<keyword evidence="3" id="KW-1185">Reference proteome</keyword>
<proteinExistence type="predicted"/>
<evidence type="ECO:0000313" key="2">
    <source>
        <dbReference type="EMBL" id="KAK1328076.1"/>
    </source>
</evidence>
<feature type="region of interest" description="Disordered" evidence="1">
    <location>
        <begin position="53"/>
        <end position="78"/>
    </location>
</feature>
<gene>
    <name evidence="2" type="ORF">QTO34_012499</name>
</gene>
<evidence type="ECO:0000313" key="3">
    <source>
        <dbReference type="Proteomes" id="UP001177744"/>
    </source>
</evidence>
<name>A0AA40HB86_CNENI</name>
<feature type="non-terminal residue" evidence="2">
    <location>
        <position position="134"/>
    </location>
</feature>
<dbReference type="Proteomes" id="UP001177744">
    <property type="component" value="Unassembled WGS sequence"/>
</dbReference>
<evidence type="ECO:0000256" key="1">
    <source>
        <dbReference type="SAM" id="MobiDB-lite"/>
    </source>
</evidence>
<dbReference type="AlphaFoldDB" id="A0AA40HB86"/>
<accession>A0AA40HB86</accession>
<protein>
    <submittedName>
        <fullName evidence="2">Uncharacterized protein</fullName>
    </submittedName>
</protein>
<reference evidence="2" key="1">
    <citation type="submission" date="2023-06" db="EMBL/GenBank/DDBJ databases">
        <title>Reference genome for the Northern bat (Eptesicus nilssonii), a most northern bat species.</title>
        <authorList>
            <person name="Laine V.N."/>
            <person name="Pulliainen A.T."/>
            <person name="Lilley T.M."/>
        </authorList>
    </citation>
    <scope>NUCLEOTIDE SEQUENCE</scope>
    <source>
        <strain evidence="2">BLF_Eptnil</strain>
        <tissue evidence="2">Kidney</tissue>
    </source>
</reference>
<dbReference type="EMBL" id="JAULJE010000024">
    <property type="protein sequence ID" value="KAK1328076.1"/>
    <property type="molecule type" value="Genomic_DNA"/>
</dbReference>
<feature type="compositionally biased region" description="Basic and acidic residues" evidence="1">
    <location>
        <begin position="63"/>
        <end position="76"/>
    </location>
</feature>